<dbReference type="GO" id="GO:0030246">
    <property type="term" value="F:carbohydrate binding"/>
    <property type="evidence" value="ECO:0007669"/>
    <property type="project" value="TreeGrafter"/>
</dbReference>
<evidence type="ECO:0000256" key="1">
    <source>
        <dbReference type="ARBA" id="ARBA00022729"/>
    </source>
</evidence>
<dbReference type="GO" id="GO:0030288">
    <property type="term" value="C:outer membrane-bounded periplasmic space"/>
    <property type="evidence" value="ECO:0007669"/>
    <property type="project" value="InterPro"/>
</dbReference>
<reference evidence="2 3" key="1">
    <citation type="submission" date="2016-08" db="EMBL/GenBank/DDBJ databases">
        <title>Complete genome sequence of Fictibacillus arsenicus G25-54, a strain with toxicity to nematodes and a potential arsenic-resistance activity.</title>
        <authorList>
            <person name="Zheng Z."/>
        </authorList>
    </citation>
    <scope>NUCLEOTIDE SEQUENCE [LARGE SCALE GENOMIC DNA]</scope>
    <source>
        <strain evidence="2 3">G25-54</strain>
    </source>
</reference>
<dbReference type="STRING" id="255247.ABE41_018195"/>
<proteinExistence type="predicted"/>
<gene>
    <name evidence="2" type="ORF">ABE41_018195</name>
</gene>
<dbReference type="AlphaFoldDB" id="A0A1B1Z935"/>
<dbReference type="Gene3D" id="3.40.190.170">
    <property type="entry name" value="Bacterial extracellular solute-binding protein, family 7"/>
    <property type="match status" value="1"/>
</dbReference>
<evidence type="ECO:0000313" key="2">
    <source>
        <dbReference type="EMBL" id="ANX13947.1"/>
    </source>
</evidence>
<evidence type="ECO:0000313" key="3">
    <source>
        <dbReference type="Proteomes" id="UP000077412"/>
    </source>
</evidence>
<dbReference type="GO" id="GO:0055085">
    <property type="term" value="P:transmembrane transport"/>
    <property type="evidence" value="ECO:0007669"/>
    <property type="project" value="InterPro"/>
</dbReference>
<dbReference type="CDD" id="cd13675">
    <property type="entry name" value="PBP2_TRAP_SBP_like_5"/>
    <property type="match status" value="1"/>
</dbReference>
<dbReference type="KEGG" id="far:ABE41_018195"/>
<dbReference type="Pfam" id="PF03480">
    <property type="entry name" value="DctP"/>
    <property type="match status" value="1"/>
</dbReference>
<dbReference type="Proteomes" id="UP000077412">
    <property type="component" value="Chromosome"/>
</dbReference>
<accession>A0A1B1Z935</accession>
<dbReference type="EMBL" id="CP016761">
    <property type="protein sequence ID" value="ANX13947.1"/>
    <property type="molecule type" value="Genomic_DNA"/>
</dbReference>
<dbReference type="NCBIfam" id="TIGR00787">
    <property type="entry name" value="dctP"/>
    <property type="match status" value="1"/>
</dbReference>
<dbReference type="PANTHER" id="PTHR33376:SF2">
    <property type="entry name" value="DICARBOXYLATE-BINDING PERIPLASMIC PROTEIN"/>
    <property type="match status" value="1"/>
</dbReference>
<sequence>MLVMTGCGADKTSGASADGEERVFDVSLPLGEGSHHDEGLKKFKKELERLTDGRLSVKLHYNNELGGEREVVEGMGINTIDMGVASTGPIGSFVKDILMFDLPYLFKDVDHAYAVLDGEIGEELAKKIEDQANVKVLSWMENGVRHETNNVRLINKPDDLKGIKHRTQESEVQVDTWRAFGADATPMAWPEVYTALQQGVIESQENPIPTILDVRFHEVQKYLNLTGHVYSPLPFMMSKQLFDSLSKEDQDAVLEAAKLATPVQREASQRLEKESLKKLEENGMEVASPDLEAFRKAVEPVYKKWAPEINEELINKVRNYDY</sequence>
<name>A0A1B1Z935_9BACL</name>
<dbReference type="InterPro" id="IPR004682">
    <property type="entry name" value="TRAP_DctP"/>
</dbReference>
<dbReference type="PANTHER" id="PTHR33376">
    <property type="match status" value="1"/>
</dbReference>
<dbReference type="PIRSF" id="PIRSF006470">
    <property type="entry name" value="DctB"/>
    <property type="match status" value="1"/>
</dbReference>
<protein>
    <submittedName>
        <fullName evidence="2">C4-dicarboxylate ABC transporter substrate-binding protein</fullName>
    </submittedName>
</protein>
<dbReference type="InterPro" id="IPR038404">
    <property type="entry name" value="TRAP_DctP_sf"/>
</dbReference>
<dbReference type="NCBIfam" id="NF037995">
    <property type="entry name" value="TRAP_S1"/>
    <property type="match status" value="1"/>
</dbReference>
<keyword evidence="1" id="KW-0732">Signal</keyword>
<dbReference type="InterPro" id="IPR018389">
    <property type="entry name" value="DctP_fam"/>
</dbReference>
<organism evidence="2 3">
    <name type="scientific">Fictibacillus arsenicus</name>
    <dbReference type="NCBI Taxonomy" id="255247"/>
    <lineage>
        <taxon>Bacteria</taxon>
        <taxon>Bacillati</taxon>
        <taxon>Bacillota</taxon>
        <taxon>Bacilli</taxon>
        <taxon>Bacillales</taxon>
        <taxon>Fictibacillaceae</taxon>
        <taxon>Fictibacillus</taxon>
    </lineage>
</organism>
<keyword evidence="3" id="KW-1185">Reference proteome</keyword>